<keyword evidence="1" id="KW-0732">Signal</keyword>
<keyword evidence="3" id="KW-1185">Reference proteome</keyword>
<proteinExistence type="predicted"/>
<dbReference type="CDD" id="cd13585">
    <property type="entry name" value="PBP2_TMBP_like"/>
    <property type="match status" value="1"/>
</dbReference>
<dbReference type="InterPro" id="IPR050490">
    <property type="entry name" value="Bact_solute-bd_prot1"/>
</dbReference>
<dbReference type="OrthoDB" id="2544341at2"/>
<reference evidence="2 3" key="1">
    <citation type="journal article" date="2009" name="Int. J. Syst. Evol. Microbiol.">
        <title>Paenibacillus contaminans sp. nov., isolated from a contaminated laboratory plate.</title>
        <authorList>
            <person name="Chou J.H."/>
            <person name="Lee J.H."/>
            <person name="Lin M.C."/>
            <person name="Chang P.S."/>
            <person name="Arun A.B."/>
            <person name="Young C.C."/>
            <person name="Chen W.M."/>
        </authorList>
    </citation>
    <scope>NUCLEOTIDE SEQUENCE [LARGE SCALE GENOMIC DNA]</scope>
    <source>
        <strain evidence="2 3">CKOBP-6</strain>
    </source>
</reference>
<dbReference type="PANTHER" id="PTHR43649:SF12">
    <property type="entry name" value="DIACETYLCHITOBIOSE BINDING PROTEIN DASA"/>
    <property type="match status" value="1"/>
</dbReference>
<evidence type="ECO:0000313" key="2">
    <source>
        <dbReference type="EMBL" id="RAV14893.1"/>
    </source>
</evidence>
<organism evidence="2 3">
    <name type="scientific">Paenibacillus contaminans</name>
    <dbReference type="NCBI Taxonomy" id="450362"/>
    <lineage>
        <taxon>Bacteria</taxon>
        <taxon>Bacillati</taxon>
        <taxon>Bacillota</taxon>
        <taxon>Bacilli</taxon>
        <taxon>Bacillales</taxon>
        <taxon>Paenibacillaceae</taxon>
        <taxon>Paenibacillus</taxon>
    </lineage>
</organism>
<feature type="signal peptide" evidence="1">
    <location>
        <begin position="1"/>
        <end position="19"/>
    </location>
</feature>
<dbReference type="EMBL" id="QMFB01000025">
    <property type="protein sequence ID" value="RAV14893.1"/>
    <property type="molecule type" value="Genomic_DNA"/>
</dbReference>
<name>A0A329M8C9_9BACL</name>
<accession>A0A329M8C9</accession>
<comment type="caution">
    <text evidence="2">The sequence shown here is derived from an EMBL/GenBank/DDBJ whole genome shotgun (WGS) entry which is preliminary data.</text>
</comment>
<feature type="chain" id="PRO_5039728452" evidence="1">
    <location>
        <begin position="20"/>
        <end position="462"/>
    </location>
</feature>
<sequence length="462" mass="51269">MRKKIGYTGLAVLMSLALAACNSSGGTGGTDGASPDASANKKGSEDKVKLEFWSVDRTDADYTREKIAKFQAENPGIEINYVVKTEEYNQAIDLAFASSQSPDIFRVKENTIQTFYKKGYLEPLDDYFNAEFKNKFTPLKDLNLFDGKMYSFPNYGYTMRLVYNVDLFEKAGIKNPPSTLQEMVETAKKLTAVGKADGAYGFALNFKSPASAFDRSARAIAELNGYGGFGFDFKTGRFDVSGFKPIVDAFRQMQVDGSTLPGMESLDIDPLRAQFAEGKIGMYISFSSEPGVYQNQFPAKIRWAAAQVPTFDGTVRGASGFLGGQWLSISKNSKHKKEAAKFLNFMYGEEILLDYQEKGFGISMVPSVLSKAKKADIKGFEWFVPTKYDGAWPIQPTVAIQGEKYQDAFFKYMLQGGDLDKIIADLNKRYNEALDKAIAAKEVDVKPDPSFDPKNLQNMLVK</sequence>
<dbReference type="Gene3D" id="3.40.190.10">
    <property type="entry name" value="Periplasmic binding protein-like II"/>
    <property type="match status" value="1"/>
</dbReference>
<dbReference type="InterPro" id="IPR006059">
    <property type="entry name" value="SBP"/>
</dbReference>
<dbReference type="Pfam" id="PF01547">
    <property type="entry name" value="SBP_bac_1"/>
    <property type="match status" value="1"/>
</dbReference>
<dbReference type="SUPFAM" id="SSF53850">
    <property type="entry name" value="Periplasmic binding protein-like II"/>
    <property type="match status" value="1"/>
</dbReference>
<dbReference type="PANTHER" id="PTHR43649">
    <property type="entry name" value="ARABINOSE-BINDING PROTEIN-RELATED"/>
    <property type="match status" value="1"/>
</dbReference>
<protein>
    <submittedName>
        <fullName evidence="2">Sugar ABC transporter substrate-binding protein</fullName>
    </submittedName>
</protein>
<dbReference type="RefSeq" id="WP_113034938.1">
    <property type="nucleotide sequence ID" value="NZ_QMFB01000025.1"/>
</dbReference>
<gene>
    <name evidence="2" type="ORF">DQG23_31170</name>
</gene>
<dbReference type="PROSITE" id="PS51257">
    <property type="entry name" value="PROKAR_LIPOPROTEIN"/>
    <property type="match status" value="1"/>
</dbReference>
<dbReference type="AlphaFoldDB" id="A0A329M8C9"/>
<dbReference type="Proteomes" id="UP000250369">
    <property type="component" value="Unassembled WGS sequence"/>
</dbReference>
<evidence type="ECO:0000256" key="1">
    <source>
        <dbReference type="SAM" id="SignalP"/>
    </source>
</evidence>
<evidence type="ECO:0000313" key="3">
    <source>
        <dbReference type="Proteomes" id="UP000250369"/>
    </source>
</evidence>